<sequence length="186" mass="21640">MLCVTKIGYTCNGEGNEQVNKQIQQINVQTFVLQTYAANVERALKQTQGKRESCVILVERSMISNFMFASFVRSQRKIKSIEWEVYQHLFYYFWSRLPPPDGFIFLNTSVDTAMARLSQRNRKGEVGGVTSEYQKKLQSYLHSYERELHGYGLPLTEQDLSNTKYAVKKIDSFANTLTKIKKKKKR</sequence>
<dbReference type="EMBL" id="ASPP01006910">
    <property type="protein sequence ID" value="ETO28030.1"/>
    <property type="molecule type" value="Genomic_DNA"/>
</dbReference>
<keyword evidence="3" id="KW-1185">Reference proteome</keyword>
<dbReference type="InterPro" id="IPR050566">
    <property type="entry name" value="Deoxyribonucleoside_kinase"/>
</dbReference>
<evidence type="ECO:0000313" key="2">
    <source>
        <dbReference type="EMBL" id="ETO28030.1"/>
    </source>
</evidence>
<dbReference type="Proteomes" id="UP000023152">
    <property type="component" value="Unassembled WGS sequence"/>
</dbReference>
<organism evidence="2 3">
    <name type="scientific">Reticulomyxa filosa</name>
    <dbReference type="NCBI Taxonomy" id="46433"/>
    <lineage>
        <taxon>Eukaryota</taxon>
        <taxon>Sar</taxon>
        <taxon>Rhizaria</taxon>
        <taxon>Retaria</taxon>
        <taxon>Foraminifera</taxon>
        <taxon>Monothalamids</taxon>
        <taxon>Reticulomyxidae</taxon>
        <taxon>Reticulomyxa</taxon>
    </lineage>
</organism>
<gene>
    <name evidence="2" type="ORF">RFI_09100</name>
</gene>
<accession>X6NP28</accession>
<dbReference type="Gene3D" id="3.40.50.300">
    <property type="entry name" value="P-loop containing nucleotide triphosphate hydrolases"/>
    <property type="match status" value="1"/>
</dbReference>
<name>X6NP28_RETFI</name>
<proteinExistence type="predicted"/>
<comment type="caution">
    <text evidence="2">The sequence shown here is derived from an EMBL/GenBank/DDBJ whole genome shotgun (WGS) entry which is preliminary data.</text>
</comment>
<dbReference type="InterPro" id="IPR031314">
    <property type="entry name" value="DNK_dom"/>
</dbReference>
<evidence type="ECO:0000259" key="1">
    <source>
        <dbReference type="Pfam" id="PF01712"/>
    </source>
</evidence>
<dbReference type="GO" id="GO:0005739">
    <property type="term" value="C:mitochondrion"/>
    <property type="evidence" value="ECO:0007669"/>
    <property type="project" value="TreeGrafter"/>
</dbReference>
<dbReference type="GO" id="GO:0019136">
    <property type="term" value="F:deoxynucleoside kinase activity"/>
    <property type="evidence" value="ECO:0007669"/>
    <property type="project" value="TreeGrafter"/>
</dbReference>
<dbReference type="Pfam" id="PF01712">
    <property type="entry name" value="dNK"/>
    <property type="match status" value="1"/>
</dbReference>
<dbReference type="InterPro" id="IPR027417">
    <property type="entry name" value="P-loop_NTPase"/>
</dbReference>
<dbReference type="PANTHER" id="PTHR10513">
    <property type="entry name" value="DEOXYNUCLEOSIDE KINASE"/>
    <property type="match status" value="1"/>
</dbReference>
<dbReference type="AlphaFoldDB" id="X6NP28"/>
<dbReference type="SUPFAM" id="SSF52540">
    <property type="entry name" value="P-loop containing nucleoside triphosphate hydrolases"/>
    <property type="match status" value="1"/>
</dbReference>
<dbReference type="PANTHER" id="PTHR10513:SF35">
    <property type="entry name" value="DEOXYADENOSINE KINASE"/>
    <property type="match status" value="1"/>
</dbReference>
<feature type="domain" description="Deoxynucleoside kinase" evidence="1">
    <location>
        <begin position="30"/>
        <end position="162"/>
    </location>
</feature>
<dbReference type="OrthoDB" id="567086at2759"/>
<evidence type="ECO:0000313" key="3">
    <source>
        <dbReference type="Proteomes" id="UP000023152"/>
    </source>
</evidence>
<keyword evidence="2" id="KW-0418">Kinase</keyword>
<reference evidence="2 3" key="1">
    <citation type="journal article" date="2013" name="Curr. Biol.">
        <title>The Genome of the Foraminiferan Reticulomyxa filosa.</title>
        <authorList>
            <person name="Glockner G."/>
            <person name="Hulsmann N."/>
            <person name="Schleicher M."/>
            <person name="Noegel A.A."/>
            <person name="Eichinger L."/>
            <person name="Gallinger C."/>
            <person name="Pawlowski J."/>
            <person name="Sierra R."/>
            <person name="Euteneuer U."/>
            <person name="Pillet L."/>
            <person name="Moustafa A."/>
            <person name="Platzer M."/>
            <person name="Groth M."/>
            <person name="Szafranski K."/>
            <person name="Schliwa M."/>
        </authorList>
    </citation>
    <scope>NUCLEOTIDE SEQUENCE [LARGE SCALE GENOMIC DNA]</scope>
</reference>
<keyword evidence="2" id="KW-0808">Transferase</keyword>
<protein>
    <submittedName>
        <fullName evidence="2">Deoxyribonucleoside kinase</fullName>
    </submittedName>
</protein>